<evidence type="ECO:0000313" key="2">
    <source>
        <dbReference type="Proteomes" id="UP000042738"/>
    </source>
</evidence>
<dbReference type="GeneID" id="93736425"/>
<dbReference type="AlphaFoldDB" id="A0A068Z2C8"/>
<proteinExistence type="predicted"/>
<reference evidence="1 2" key="1">
    <citation type="journal article" date="2014" name="Genome Announc.">
        <title>Whole-Genome Sequence of Serratia symbiotica Strain CWBI-2.3T, a Free-Living Symbiont of the Black Bean Aphid Aphis fabae.</title>
        <authorList>
            <person name="Foray V."/>
            <person name="Grigorescu A.S."/>
            <person name="Sabri A."/>
            <person name="Haubruge E."/>
            <person name="Lognay G."/>
            <person name="Francis F."/>
            <person name="Fauconnier M.L."/>
            <person name="Hance T."/>
            <person name="Thonart P."/>
        </authorList>
    </citation>
    <scope>NUCLEOTIDE SEQUENCE [LARGE SCALE GENOMIC DNA]</scope>
    <source>
        <strain evidence="1">CWBI-2.3</strain>
    </source>
</reference>
<sequence>MSELSEHDLLKSQRIIDSLDIDKIKKNAMSVEEWIAHNDKLRENYNKEREMSLNANYF</sequence>
<name>A0A068Z2C8_9GAMM</name>
<gene>
    <name evidence="1" type="ORF">SYMBAF_07910</name>
</gene>
<dbReference type="EMBL" id="CP050855">
    <property type="protein sequence ID" value="QLH62869.1"/>
    <property type="molecule type" value="Genomic_DNA"/>
</dbReference>
<dbReference type="STRING" id="138074.SYMBAF_50005"/>
<dbReference type="Proteomes" id="UP000042738">
    <property type="component" value="Chromosome"/>
</dbReference>
<evidence type="ECO:0000313" key="1">
    <source>
        <dbReference type="EMBL" id="QLH62869.1"/>
    </source>
</evidence>
<dbReference type="RefSeq" id="WP_160289806.1">
    <property type="nucleotide sequence ID" value="NZ_CP050855.1"/>
</dbReference>
<protein>
    <submittedName>
        <fullName evidence="1">Uncharacterized protein</fullName>
    </submittedName>
</protein>
<organism evidence="1 2">
    <name type="scientific">Serratia symbiotica</name>
    <dbReference type="NCBI Taxonomy" id="138074"/>
    <lineage>
        <taxon>Bacteria</taxon>
        <taxon>Pseudomonadati</taxon>
        <taxon>Pseudomonadota</taxon>
        <taxon>Gammaproteobacteria</taxon>
        <taxon>Enterobacterales</taxon>
        <taxon>Yersiniaceae</taxon>
        <taxon>Serratia</taxon>
    </lineage>
</organism>
<accession>A0A068Z2C8</accession>